<dbReference type="AlphaFoldDB" id="A0A1F7U5N9"/>
<dbReference type="CDD" id="cd00609">
    <property type="entry name" value="AAT_like"/>
    <property type="match status" value="1"/>
</dbReference>
<dbReference type="Gene3D" id="3.90.1150.10">
    <property type="entry name" value="Aspartate Aminotransferase, domain 1"/>
    <property type="match status" value="1"/>
</dbReference>
<evidence type="ECO:0000256" key="3">
    <source>
        <dbReference type="ARBA" id="ARBA00022576"/>
    </source>
</evidence>
<dbReference type="InterPro" id="IPR015421">
    <property type="entry name" value="PyrdxlP-dep_Trfase_major"/>
</dbReference>
<comment type="similarity">
    <text evidence="2 6">Belongs to the class-I pyridoxal-phosphate-dependent aminotransferase family.</text>
</comment>
<reference evidence="8 9" key="1">
    <citation type="journal article" date="2016" name="Nat. Commun.">
        <title>Thousands of microbial genomes shed light on interconnected biogeochemical processes in an aquifer system.</title>
        <authorList>
            <person name="Anantharaman K."/>
            <person name="Brown C.T."/>
            <person name="Hug L.A."/>
            <person name="Sharon I."/>
            <person name="Castelle C.J."/>
            <person name="Probst A.J."/>
            <person name="Thomas B.C."/>
            <person name="Singh A."/>
            <person name="Wilkins M.J."/>
            <person name="Karaoz U."/>
            <person name="Brodie E.L."/>
            <person name="Williams K.H."/>
            <person name="Hubbard S.S."/>
            <person name="Banfield J.F."/>
        </authorList>
    </citation>
    <scope>NUCLEOTIDE SEQUENCE [LARGE SCALE GENOMIC DNA]</scope>
</reference>
<dbReference type="PANTHER" id="PTHR46383">
    <property type="entry name" value="ASPARTATE AMINOTRANSFERASE"/>
    <property type="match status" value="1"/>
</dbReference>
<dbReference type="InterPro" id="IPR004838">
    <property type="entry name" value="NHTrfase_class1_PyrdxlP-BS"/>
</dbReference>
<dbReference type="SUPFAM" id="SSF53383">
    <property type="entry name" value="PLP-dependent transferases"/>
    <property type="match status" value="1"/>
</dbReference>
<evidence type="ECO:0000259" key="7">
    <source>
        <dbReference type="Pfam" id="PF00155"/>
    </source>
</evidence>
<dbReference type="PROSITE" id="PS00105">
    <property type="entry name" value="AA_TRANSFER_CLASS_1"/>
    <property type="match status" value="1"/>
</dbReference>
<sequence length="182" mass="20250">MLRDRRARERLIVVDSLSKRFSMPGARLGAVVSRHPGAMKAATKFAMARLSSPTLEQLGSVPLLAAAGRHTRNIAAEYRRRRDAVTEELAKLPGVSWHEPGGAFYIVIRLPVADSEQFVRFLIGRFRSHGETVMVTPMADFYMTPGAGRDEIRLAFVRPPAVLRRAVRLIGQALRQFVVSSL</sequence>
<dbReference type="GO" id="GO:0008483">
    <property type="term" value="F:transaminase activity"/>
    <property type="evidence" value="ECO:0007669"/>
    <property type="project" value="UniProtKB-KW"/>
</dbReference>
<evidence type="ECO:0000256" key="1">
    <source>
        <dbReference type="ARBA" id="ARBA00001933"/>
    </source>
</evidence>
<name>A0A1F7U5N9_9BACT</name>
<evidence type="ECO:0000256" key="5">
    <source>
        <dbReference type="ARBA" id="ARBA00022898"/>
    </source>
</evidence>
<dbReference type="InterPro" id="IPR004839">
    <property type="entry name" value="Aminotransferase_I/II_large"/>
</dbReference>
<dbReference type="EC" id="2.6.1.-" evidence="6"/>
<proteinExistence type="inferred from homology"/>
<comment type="cofactor">
    <cofactor evidence="1 6">
        <name>pyridoxal 5'-phosphate</name>
        <dbReference type="ChEBI" id="CHEBI:597326"/>
    </cofactor>
</comment>
<evidence type="ECO:0000313" key="8">
    <source>
        <dbReference type="EMBL" id="OGL73595.1"/>
    </source>
</evidence>
<dbReference type="GO" id="GO:0030170">
    <property type="term" value="F:pyridoxal phosphate binding"/>
    <property type="evidence" value="ECO:0007669"/>
    <property type="project" value="InterPro"/>
</dbReference>
<dbReference type="EMBL" id="MGEA01000054">
    <property type="protein sequence ID" value="OGL73595.1"/>
    <property type="molecule type" value="Genomic_DNA"/>
</dbReference>
<keyword evidence="5" id="KW-0663">Pyridoxal phosphate</keyword>
<dbReference type="InterPro" id="IPR050596">
    <property type="entry name" value="AspAT/PAT-like"/>
</dbReference>
<organism evidence="8 9">
    <name type="scientific">Candidatus Uhrbacteria bacterium RIFCSPHIGHO2_02_FULL_60_10</name>
    <dbReference type="NCBI Taxonomy" id="1802392"/>
    <lineage>
        <taxon>Bacteria</taxon>
        <taxon>Candidatus Uhriibacteriota</taxon>
    </lineage>
</organism>
<protein>
    <recommendedName>
        <fullName evidence="6">Aminotransferase</fullName>
        <ecNumber evidence="6">2.6.1.-</ecNumber>
    </recommendedName>
</protein>
<evidence type="ECO:0000256" key="2">
    <source>
        <dbReference type="ARBA" id="ARBA00007441"/>
    </source>
</evidence>
<dbReference type="InterPro" id="IPR015422">
    <property type="entry name" value="PyrdxlP-dep_Trfase_small"/>
</dbReference>
<evidence type="ECO:0000256" key="4">
    <source>
        <dbReference type="ARBA" id="ARBA00022679"/>
    </source>
</evidence>
<dbReference type="PANTHER" id="PTHR46383:SF1">
    <property type="entry name" value="ASPARTATE AMINOTRANSFERASE"/>
    <property type="match status" value="1"/>
</dbReference>
<accession>A0A1F7U5N9</accession>
<keyword evidence="4 6" id="KW-0808">Transferase</keyword>
<dbReference type="Proteomes" id="UP000177088">
    <property type="component" value="Unassembled WGS sequence"/>
</dbReference>
<keyword evidence="3 6" id="KW-0032">Aminotransferase</keyword>
<comment type="caution">
    <text evidence="8">The sequence shown here is derived from an EMBL/GenBank/DDBJ whole genome shotgun (WGS) entry which is preliminary data.</text>
</comment>
<feature type="domain" description="Aminotransferase class I/classII large" evidence="7">
    <location>
        <begin position="10"/>
        <end position="168"/>
    </location>
</feature>
<evidence type="ECO:0000256" key="6">
    <source>
        <dbReference type="RuleBase" id="RU000481"/>
    </source>
</evidence>
<dbReference type="GO" id="GO:0006520">
    <property type="term" value="P:amino acid metabolic process"/>
    <property type="evidence" value="ECO:0007669"/>
    <property type="project" value="InterPro"/>
</dbReference>
<dbReference type="InterPro" id="IPR015424">
    <property type="entry name" value="PyrdxlP-dep_Trfase"/>
</dbReference>
<gene>
    <name evidence="8" type="ORF">A3C96_00255</name>
</gene>
<dbReference type="Pfam" id="PF00155">
    <property type="entry name" value="Aminotran_1_2"/>
    <property type="match status" value="1"/>
</dbReference>
<evidence type="ECO:0000313" key="9">
    <source>
        <dbReference type="Proteomes" id="UP000177088"/>
    </source>
</evidence>
<dbReference type="Gene3D" id="3.40.640.10">
    <property type="entry name" value="Type I PLP-dependent aspartate aminotransferase-like (Major domain)"/>
    <property type="match status" value="1"/>
</dbReference>